<dbReference type="PROSITE" id="PS50102">
    <property type="entry name" value="RRM"/>
    <property type="match status" value="1"/>
</dbReference>
<name>A0A2M7TZU7_9BACT</name>
<proteinExistence type="predicted"/>
<dbReference type="InterPro" id="IPR012677">
    <property type="entry name" value="Nucleotide-bd_a/b_plait_sf"/>
</dbReference>
<dbReference type="PANTHER" id="PTHR48027">
    <property type="entry name" value="HETEROGENEOUS NUCLEAR RIBONUCLEOPROTEIN 87F-RELATED"/>
    <property type="match status" value="1"/>
</dbReference>
<dbReference type="Proteomes" id="UP000228503">
    <property type="component" value="Unassembled WGS sequence"/>
</dbReference>
<evidence type="ECO:0000313" key="3">
    <source>
        <dbReference type="EMBL" id="PIZ63351.1"/>
    </source>
</evidence>
<dbReference type="InterPro" id="IPR035979">
    <property type="entry name" value="RBD_domain_sf"/>
</dbReference>
<dbReference type="InterPro" id="IPR048289">
    <property type="entry name" value="RRM2_NsCP33-like"/>
</dbReference>
<keyword evidence="1" id="KW-0694">RNA-binding</keyword>
<dbReference type="SUPFAM" id="SSF54928">
    <property type="entry name" value="RNA-binding domain, RBD"/>
    <property type="match status" value="1"/>
</dbReference>
<dbReference type="Gene3D" id="3.30.70.330">
    <property type="match status" value="1"/>
</dbReference>
<dbReference type="GO" id="GO:0003723">
    <property type="term" value="F:RNA binding"/>
    <property type="evidence" value="ECO:0007669"/>
    <property type="project" value="UniProtKB-KW"/>
</dbReference>
<dbReference type="Pfam" id="PF00076">
    <property type="entry name" value="RRM_1"/>
    <property type="match status" value="1"/>
</dbReference>
<gene>
    <name evidence="3" type="ORF">COY16_02225</name>
</gene>
<dbReference type="AlphaFoldDB" id="A0A2M7TZU7"/>
<evidence type="ECO:0000259" key="2">
    <source>
        <dbReference type="PROSITE" id="PS50102"/>
    </source>
</evidence>
<reference evidence="4" key="1">
    <citation type="submission" date="2017-09" db="EMBL/GenBank/DDBJ databases">
        <title>Depth-based differentiation of microbial function through sediment-hosted aquifers and enrichment of novel symbionts in the deep terrestrial subsurface.</title>
        <authorList>
            <person name="Probst A.J."/>
            <person name="Ladd B."/>
            <person name="Jarett J.K."/>
            <person name="Geller-Mcgrath D.E."/>
            <person name="Sieber C.M.K."/>
            <person name="Emerson J.B."/>
            <person name="Anantharaman K."/>
            <person name="Thomas B.C."/>
            <person name="Malmstrom R."/>
            <person name="Stieglmeier M."/>
            <person name="Klingl A."/>
            <person name="Woyke T."/>
            <person name="Ryan C.M."/>
            <person name="Banfield J.F."/>
        </authorList>
    </citation>
    <scope>NUCLEOTIDE SEQUENCE [LARGE SCALE GENOMIC DNA]</scope>
</reference>
<protein>
    <submittedName>
        <fullName evidence="3">RNA-binding protein</fullName>
    </submittedName>
</protein>
<accession>A0A2M7TZU7</accession>
<dbReference type="SMART" id="SM00360">
    <property type="entry name" value="RRM"/>
    <property type="match status" value="1"/>
</dbReference>
<sequence length="94" mass="10823">MDQNNKIFVGNLAWEARDDKLREIFSQFGEITDAVVIIDRRTNRSKGFGFVTFTTPEAAQAAIEAMHEQEVDGRNIVVNIARPREERPQRDFNN</sequence>
<evidence type="ECO:0000256" key="1">
    <source>
        <dbReference type="ARBA" id="ARBA00022884"/>
    </source>
</evidence>
<feature type="domain" description="RRM" evidence="2">
    <location>
        <begin position="5"/>
        <end position="83"/>
    </location>
</feature>
<dbReference type="InterPro" id="IPR000504">
    <property type="entry name" value="RRM_dom"/>
</dbReference>
<dbReference type="CDD" id="cd21608">
    <property type="entry name" value="RRM2_NsCP33_like"/>
    <property type="match status" value="1"/>
</dbReference>
<dbReference type="EMBL" id="PFOB01000025">
    <property type="protein sequence ID" value="PIZ63351.1"/>
    <property type="molecule type" value="Genomic_DNA"/>
</dbReference>
<comment type="caution">
    <text evidence="3">The sequence shown here is derived from an EMBL/GenBank/DDBJ whole genome shotgun (WGS) entry which is preliminary data.</text>
</comment>
<organism evidence="3 4">
    <name type="scientific">Candidatus Roizmanbacteria bacterium CG_4_10_14_0_2_um_filter_39_13</name>
    <dbReference type="NCBI Taxonomy" id="1974825"/>
    <lineage>
        <taxon>Bacteria</taxon>
        <taxon>Candidatus Roizmaniibacteriota</taxon>
    </lineage>
</organism>
<dbReference type="InterPro" id="IPR052462">
    <property type="entry name" value="SLIRP/GR-RBP-like"/>
</dbReference>
<evidence type="ECO:0000313" key="4">
    <source>
        <dbReference type="Proteomes" id="UP000228503"/>
    </source>
</evidence>